<dbReference type="PANTHER" id="PTHR31811:SF0">
    <property type="entry name" value="TRNA A64-2'-O-RIBOSYLPHOSPHATE TRANSFERASE"/>
    <property type="match status" value="1"/>
</dbReference>
<dbReference type="Gene3D" id="3.90.190.10">
    <property type="entry name" value="Protein tyrosine phosphatase superfamily"/>
    <property type="match status" value="1"/>
</dbReference>
<gene>
    <name evidence="3" type="ORF">SI8410_09013497</name>
</gene>
<dbReference type="PANTHER" id="PTHR31811">
    <property type="entry name" value="TRNA A64-2'-O-RIBOSYLPHOSPHATE TRANSFERASE"/>
    <property type="match status" value="1"/>
</dbReference>
<evidence type="ECO:0000313" key="3">
    <source>
        <dbReference type="EMBL" id="CAA7402819.1"/>
    </source>
</evidence>
<dbReference type="EMBL" id="LR746272">
    <property type="protein sequence ID" value="CAA7402819.1"/>
    <property type="molecule type" value="Genomic_DNA"/>
</dbReference>
<reference evidence="3" key="1">
    <citation type="submission" date="2020-02" db="EMBL/GenBank/DDBJ databases">
        <authorList>
            <person name="Scholz U."/>
            <person name="Mascher M."/>
            <person name="Fiebig A."/>
        </authorList>
    </citation>
    <scope>NUCLEOTIDE SEQUENCE</scope>
</reference>
<dbReference type="InterPro" id="IPR033421">
    <property type="entry name" value="Rit1_DUSP-like"/>
</dbReference>
<proteinExistence type="predicted"/>
<dbReference type="Pfam" id="PF17184">
    <property type="entry name" value="Rit1_C"/>
    <property type="match status" value="1"/>
</dbReference>
<evidence type="ECO:0000313" key="4">
    <source>
        <dbReference type="Proteomes" id="UP000663760"/>
    </source>
</evidence>
<dbReference type="PIRSF" id="PIRSF007747">
    <property type="entry name" value="Ribosyl_Ptfrase"/>
    <property type="match status" value="1"/>
</dbReference>
<feature type="domain" description="Rit1 N-terminal" evidence="2">
    <location>
        <begin position="25"/>
        <end position="320"/>
    </location>
</feature>
<protein>
    <submittedName>
        <fullName evidence="3">Uncharacterized protein</fullName>
    </submittedName>
</protein>
<dbReference type="OrthoDB" id="45256at2759"/>
<dbReference type="GO" id="GO:0019988">
    <property type="term" value="P:charged-tRNA amino acid modification"/>
    <property type="evidence" value="ECO:0007669"/>
    <property type="project" value="InterPro"/>
</dbReference>
<dbReference type="InterPro" id="IPR029021">
    <property type="entry name" value="Prot-tyrosine_phosphatase-like"/>
</dbReference>
<dbReference type="GO" id="GO:0005737">
    <property type="term" value="C:cytoplasm"/>
    <property type="evidence" value="ECO:0007669"/>
    <property type="project" value="TreeGrafter"/>
</dbReference>
<dbReference type="Pfam" id="PF04179">
    <property type="entry name" value="Init_tRNA_PT"/>
    <property type="match status" value="1"/>
</dbReference>
<organism evidence="3 4">
    <name type="scientific">Spirodela intermedia</name>
    <name type="common">Intermediate duckweed</name>
    <dbReference type="NCBI Taxonomy" id="51605"/>
    <lineage>
        <taxon>Eukaryota</taxon>
        <taxon>Viridiplantae</taxon>
        <taxon>Streptophyta</taxon>
        <taxon>Embryophyta</taxon>
        <taxon>Tracheophyta</taxon>
        <taxon>Spermatophyta</taxon>
        <taxon>Magnoliopsida</taxon>
        <taxon>Liliopsida</taxon>
        <taxon>Araceae</taxon>
        <taxon>Lemnoideae</taxon>
        <taxon>Spirodela</taxon>
    </lineage>
</organism>
<feature type="domain" description="Rit1 DUSP-like" evidence="1">
    <location>
        <begin position="429"/>
        <end position="473"/>
    </location>
</feature>
<evidence type="ECO:0000259" key="1">
    <source>
        <dbReference type="Pfam" id="PF04179"/>
    </source>
</evidence>
<dbReference type="AlphaFoldDB" id="A0A7I8KYF3"/>
<keyword evidence="4" id="KW-1185">Reference proteome</keyword>
<dbReference type="Proteomes" id="UP000663760">
    <property type="component" value="Chromosome 9"/>
</dbReference>
<dbReference type="GO" id="GO:0043399">
    <property type="term" value="F:tRNA adenosine(64)-2'-O-ribosylphosphate transferase activity"/>
    <property type="evidence" value="ECO:0007669"/>
    <property type="project" value="InterPro"/>
</dbReference>
<name>A0A7I8KYF3_SPIIN</name>
<sequence length="530" mass="58466">MAAAEGFGEGLGPLSIYKASRNIKRRENCLLYNALRSVYEDAVFVAEIAQLWPELPLLANLRCGLWYSSRVQGTCYFKSTDGHNNNWSFSTSRLNLHVATLAGQKGGCLIVDSTRKGKRFPDSMSKTIPIWACILNRAIANRLRVRNSGCGQKDGGMEECCAPDKTASSNGRQGWEDWDTSLHLPLWVSNAERAAIEDRLEEWTRQLEDCGADIDSLVLSLRKPLRPLWVSQTTVVWLNEVPDSDSWAFTPIILVSASSSNGIAPHRSTCEFSWHYIPGAGDDEESWARGLSPGLFWKHALELIQSGPDSCNQKVSELVEKDRVYRARRGFDAPQLPIKFHKRVADDGLPSGEPIVDFQLSDSGVRSGPPSLTSTDHYQCSVSWVGSTNLAVGATADVDYVSNSVDCVLDCDIGSRSPRSSESSDATAYLHLPIKTSKVDRFSLLKNLPSALKFAESNLSRGRKLLISCHNGEPNNRTNLVRTRSAISRTNHSDLSILSINVAGEDISICVCLAVFTCLFDEWGMVFCPL</sequence>
<evidence type="ECO:0000259" key="2">
    <source>
        <dbReference type="Pfam" id="PF17184"/>
    </source>
</evidence>
<dbReference type="InterPro" id="IPR033449">
    <property type="entry name" value="Rit1_N"/>
</dbReference>
<dbReference type="InterPro" id="IPR007306">
    <property type="entry name" value="Rit1"/>
</dbReference>
<accession>A0A7I8KYF3</accession>